<evidence type="ECO:0000313" key="2">
    <source>
        <dbReference type="Proteomes" id="UP000288805"/>
    </source>
</evidence>
<dbReference type="AlphaFoldDB" id="A0A438FZC8"/>
<protein>
    <submittedName>
        <fullName evidence="1">Uncharacterized protein</fullName>
    </submittedName>
</protein>
<name>A0A438FZC8_VITVI</name>
<dbReference type="Gene3D" id="1.25.40.10">
    <property type="entry name" value="Tetratricopeptide repeat domain"/>
    <property type="match status" value="1"/>
</dbReference>
<reference evidence="1 2" key="1">
    <citation type="journal article" date="2018" name="PLoS Genet.">
        <title>Population sequencing reveals clonal diversity and ancestral inbreeding in the grapevine cultivar Chardonnay.</title>
        <authorList>
            <person name="Roach M.J."/>
            <person name="Johnson D.L."/>
            <person name="Bohlmann J."/>
            <person name="van Vuuren H.J."/>
            <person name="Jones S.J."/>
            <person name="Pretorius I.S."/>
            <person name="Schmidt S.A."/>
            <person name="Borneman A.R."/>
        </authorList>
    </citation>
    <scope>NUCLEOTIDE SEQUENCE [LARGE SCALE GENOMIC DNA]</scope>
    <source>
        <strain evidence="2">cv. Chardonnay</strain>
        <tissue evidence="1">Leaf</tissue>
    </source>
</reference>
<gene>
    <name evidence="1" type="ORF">CK203_058123</name>
</gene>
<proteinExistence type="predicted"/>
<sequence length="255" mass="28041">MGGAEFMSFTVNVIAGSYANRVLHYCLHLQHGNYNSLNNVLGSEYSCGSTVCYAPGDALKLMNPSPILDGIGFGSPVSDAFTYDFSMKSNIAAKLLQLDKCRKLVQFAERCLKEGTDYFYGIEACNEVLDGHPHEIGPTLKHDCLCTRAALLLKRKWKNDAHMAIRDCNRARRIDTSSFKALFYMSEALLQLNKHKEALEFAVASQCLAPYDSEVAERVEDIKKHLAAVVLLAPLHGLCESKACAVPPCSKGTKA</sequence>
<dbReference type="SUPFAM" id="SSF48452">
    <property type="entry name" value="TPR-like"/>
    <property type="match status" value="1"/>
</dbReference>
<evidence type="ECO:0000313" key="1">
    <source>
        <dbReference type="EMBL" id="RVW65333.1"/>
    </source>
</evidence>
<accession>A0A438FZC8</accession>
<dbReference type="Proteomes" id="UP000288805">
    <property type="component" value="Unassembled WGS sequence"/>
</dbReference>
<dbReference type="EMBL" id="QGNW01000689">
    <property type="protein sequence ID" value="RVW65333.1"/>
    <property type="molecule type" value="Genomic_DNA"/>
</dbReference>
<organism evidence="1 2">
    <name type="scientific">Vitis vinifera</name>
    <name type="common">Grape</name>
    <dbReference type="NCBI Taxonomy" id="29760"/>
    <lineage>
        <taxon>Eukaryota</taxon>
        <taxon>Viridiplantae</taxon>
        <taxon>Streptophyta</taxon>
        <taxon>Embryophyta</taxon>
        <taxon>Tracheophyta</taxon>
        <taxon>Spermatophyta</taxon>
        <taxon>Magnoliopsida</taxon>
        <taxon>eudicotyledons</taxon>
        <taxon>Gunneridae</taxon>
        <taxon>Pentapetalae</taxon>
        <taxon>rosids</taxon>
        <taxon>Vitales</taxon>
        <taxon>Vitaceae</taxon>
        <taxon>Viteae</taxon>
        <taxon>Vitis</taxon>
    </lineage>
</organism>
<comment type="caution">
    <text evidence="1">The sequence shown here is derived from an EMBL/GenBank/DDBJ whole genome shotgun (WGS) entry which is preliminary data.</text>
</comment>
<dbReference type="InterPro" id="IPR011990">
    <property type="entry name" value="TPR-like_helical_dom_sf"/>
</dbReference>